<feature type="region of interest" description="Disordered" evidence="1">
    <location>
        <begin position="334"/>
        <end position="354"/>
    </location>
</feature>
<reference evidence="2" key="1">
    <citation type="submission" date="2016-06" db="UniProtKB">
        <authorList>
            <consortium name="WormBaseParasite"/>
        </authorList>
    </citation>
    <scope>IDENTIFICATION</scope>
</reference>
<dbReference type="GO" id="GO:0005047">
    <property type="term" value="F:signal recognition particle binding"/>
    <property type="evidence" value="ECO:0007669"/>
    <property type="project" value="InterPro"/>
</dbReference>
<dbReference type="GO" id="GO:0008312">
    <property type="term" value="F:7S RNA binding"/>
    <property type="evidence" value="ECO:0007669"/>
    <property type="project" value="InterPro"/>
</dbReference>
<dbReference type="GO" id="GO:0005786">
    <property type="term" value="C:signal recognition particle, endoplasmic reticulum targeting"/>
    <property type="evidence" value="ECO:0007669"/>
    <property type="project" value="InterPro"/>
</dbReference>
<dbReference type="PANTHER" id="PTHR12860:SF0">
    <property type="entry name" value="SIGNAL RECOGNITION PARTICLE SUBUNIT SRP68"/>
    <property type="match status" value="1"/>
</dbReference>
<dbReference type="WBParaSite" id="GPUH_0000010601-mRNA-1">
    <property type="protein sequence ID" value="GPUH_0000010601-mRNA-1"/>
    <property type="gene ID" value="GPUH_0000010601"/>
</dbReference>
<dbReference type="GO" id="GO:0006614">
    <property type="term" value="P:SRP-dependent cotranslational protein targeting to membrane"/>
    <property type="evidence" value="ECO:0007669"/>
    <property type="project" value="InterPro"/>
</dbReference>
<feature type="compositionally biased region" description="Basic and acidic residues" evidence="1">
    <location>
        <begin position="334"/>
        <end position="344"/>
    </location>
</feature>
<dbReference type="Pfam" id="PF16969">
    <property type="entry name" value="SRP68"/>
    <property type="match status" value="1"/>
</dbReference>
<dbReference type="PANTHER" id="PTHR12860">
    <property type="entry name" value="SIGNAL RECOGNITION PARTICLE 68 KDA PROTEIN"/>
    <property type="match status" value="1"/>
</dbReference>
<evidence type="ECO:0000313" key="2">
    <source>
        <dbReference type="WBParaSite" id="GPUH_0000010601-mRNA-1"/>
    </source>
</evidence>
<evidence type="ECO:0000256" key="1">
    <source>
        <dbReference type="SAM" id="MobiDB-lite"/>
    </source>
</evidence>
<accession>A0A183CUG6</accession>
<name>A0A183CUG6_9BILA</name>
<dbReference type="GO" id="GO:0030942">
    <property type="term" value="F:endoplasmic reticulum signal peptide binding"/>
    <property type="evidence" value="ECO:0007669"/>
    <property type="project" value="InterPro"/>
</dbReference>
<dbReference type="AlphaFoldDB" id="A0A183CUG6"/>
<proteinExistence type="predicted"/>
<organism evidence="2">
    <name type="scientific">Gongylonema pulchrum</name>
    <dbReference type="NCBI Taxonomy" id="637853"/>
    <lineage>
        <taxon>Eukaryota</taxon>
        <taxon>Metazoa</taxon>
        <taxon>Ecdysozoa</taxon>
        <taxon>Nematoda</taxon>
        <taxon>Chromadorea</taxon>
        <taxon>Rhabditida</taxon>
        <taxon>Spirurina</taxon>
        <taxon>Spiruromorpha</taxon>
        <taxon>Spiruroidea</taxon>
        <taxon>Gongylonematidae</taxon>
        <taxon>Gongylonema</taxon>
    </lineage>
</organism>
<protein>
    <submittedName>
        <fullName evidence="2">Signal recognition particle subunit SRP68</fullName>
    </submittedName>
</protein>
<dbReference type="InterPro" id="IPR026258">
    <property type="entry name" value="SRP68"/>
</dbReference>
<sequence>LQKLIAELRAKTIVDQVRNIEWGNEQVVVTNDNVKNLLRSFEQFDSQLAQRAAYEDKIILYEQLLSSIRDVAQALADEQKKTGGFGMRADNTSSHQLTMAYLDFMRLSKTVERYLLIIAHTRAQTEKKTKPQDLIRLYDTVIETCEEILKLPGAASCEQLKVAYGIKVEYYRAFRCFYMAEAHAGISKWAEASALHERAMQRTVAASRLLQDVRENSFLVENEEALKTLQEQIVASKYAAQANRLAQAADSVKEGEKNRLMDTRPLLDTLNEFRKIKPENLLGNEQSVRVVSLPPSFIPMPNKPMFFDLALNHIKMPDLEAKIASYVSDKKETPVSNVTKEKRGTTGPMKQDVGKEGLGGMMKGWFWRK</sequence>